<gene>
    <name evidence="1" type="primary">ORF41328</name>
</gene>
<dbReference type="EMBL" id="HACG01014246">
    <property type="protein sequence ID" value="CEK61111.1"/>
    <property type="molecule type" value="Transcribed_RNA"/>
</dbReference>
<organism evidence="1">
    <name type="scientific">Arion vulgaris</name>
    <dbReference type="NCBI Taxonomy" id="1028688"/>
    <lineage>
        <taxon>Eukaryota</taxon>
        <taxon>Metazoa</taxon>
        <taxon>Spiralia</taxon>
        <taxon>Lophotrochozoa</taxon>
        <taxon>Mollusca</taxon>
        <taxon>Gastropoda</taxon>
        <taxon>Heterobranchia</taxon>
        <taxon>Euthyneura</taxon>
        <taxon>Panpulmonata</taxon>
        <taxon>Eupulmonata</taxon>
        <taxon>Stylommatophora</taxon>
        <taxon>Helicina</taxon>
        <taxon>Arionoidea</taxon>
        <taxon>Arionidae</taxon>
        <taxon>Arion</taxon>
    </lineage>
</organism>
<feature type="non-terminal residue" evidence="1">
    <location>
        <position position="113"/>
    </location>
</feature>
<reference evidence="1" key="1">
    <citation type="submission" date="2014-12" db="EMBL/GenBank/DDBJ databases">
        <title>Insight into the proteome of Arion vulgaris.</title>
        <authorList>
            <person name="Aradska J."/>
            <person name="Bulat T."/>
            <person name="Smidak R."/>
            <person name="Sarate P."/>
            <person name="Gangsoo J."/>
            <person name="Sialana F."/>
            <person name="Bilban M."/>
            <person name="Lubec G."/>
        </authorList>
    </citation>
    <scope>NUCLEOTIDE SEQUENCE</scope>
    <source>
        <tissue evidence="1">Skin</tissue>
    </source>
</reference>
<sequence>LTWYPDQVTEKESVTQVIDDLVRQISEKDGHIEQAKDAADMNKSEFQDKKKHLVEKVNTEKDKLESLKNHYDAEKKHLLTCSENILHEVQDLALREDDLLAQHEVITEEKNAE</sequence>
<evidence type="ECO:0000313" key="1">
    <source>
        <dbReference type="EMBL" id="CEK61111.1"/>
    </source>
</evidence>
<protein>
    <submittedName>
        <fullName evidence="1">Uncharacterized protein</fullName>
    </submittedName>
</protein>
<dbReference type="AlphaFoldDB" id="A0A0B6YZI9"/>
<proteinExistence type="predicted"/>
<name>A0A0B6YZI9_9EUPU</name>
<accession>A0A0B6YZI9</accession>
<feature type="non-terminal residue" evidence="1">
    <location>
        <position position="1"/>
    </location>
</feature>